<organism evidence="2 3">
    <name type="scientific">Alcanivorax quisquiliarum</name>
    <dbReference type="NCBI Taxonomy" id="2933565"/>
    <lineage>
        <taxon>Bacteria</taxon>
        <taxon>Pseudomonadati</taxon>
        <taxon>Pseudomonadota</taxon>
        <taxon>Gammaproteobacteria</taxon>
        <taxon>Oceanospirillales</taxon>
        <taxon>Alcanivoracaceae</taxon>
        <taxon>Alcanivorax</taxon>
    </lineage>
</organism>
<keyword evidence="1" id="KW-0472">Membrane</keyword>
<accession>A0ABT0E4J2</accession>
<protein>
    <submittedName>
        <fullName evidence="2">Uncharacterized protein</fullName>
    </submittedName>
</protein>
<comment type="caution">
    <text evidence="2">The sequence shown here is derived from an EMBL/GenBank/DDBJ whole genome shotgun (WGS) entry which is preliminary data.</text>
</comment>
<dbReference type="EMBL" id="JALKII010000002">
    <property type="protein sequence ID" value="MCK0536735.1"/>
    <property type="molecule type" value="Genomic_DNA"/>
</dbReference>
<proteinExistence type="predicted"/>
<reference evidence="2" key="1">
    <citation type="submission" date="2022-04" db="EMBL/GenBank/DDBJ databases">
        <title>Alcanivorax sp. CY1518 draft genome sequence.</title>
        <authorList>
            <person name="Zhao G."/>
            <person name="An M."/>
        </authorList>
    </citation>
    <scope>NUCLEOTIDE SEQUENCE</scope>
    <source>
        <strain evidence="2">CY1518</strain>
    </source>
</reference>
<gene>
    <name evidence="2" type="ORF">MU846_03350</name>
</gene>
<keyword evidence="1" id="KW-0812">Transmembrane</keyword>
<feature type="transmembrane region" description="Helical" evidence="1">
    <location>
        <begin position="12"/>
        <end position="32"/>
    </location>
</feature>
<dbReference type="RefSeq" id="WP_246948423.1">
    <property type="nucleotide sequence ID" value="NZ_JALKII010000002.1"/>
</dbReference>
<keyword evidence="3" id="KW-1185">Reference proteome</keyword>
<name>A0ABT0E4J2_9GAMM</name>
<evidence type="ECO:0000313" key="3">
    <source>
        <dbReference type="Proteomes" id="UP001165524"/>
    </source>
</evidence>
<sequence length="111" mass="12996">MDINFRRVKFWFWFAVIVFLGLTFFINLAWVLDEDRGRAISYINQSDVVISEVGDIQETRLWKRLTYYGVSSDPGYKKMFFTVKGKKGSLQVVVLFTGKESNEIIELKILD</sequence>
<dbReference type="Proteomes" id="UP001165524">
    <property type="component" value="Unassembled WGS sequence"/>
</dbReference>
<keyword evidence="1" id="KW-1133">Transmembrane helix</keyword>
<evidence type="ECO:0000256" key="1">
    <source>
        <dbReference type="SAM" id="Phobius"/>
    </source>
</evidence>
<evidence type="ECO:0000313" key="2">
    <source>
        <dbReference type="EMBL" id="MCK0536735.1"/>
    </source>
</evidence>